<dbReference type="PANTHER" id="PTHR42899:SF1">
    <property type="entry name" value="SPERMATOGENESIS-ASSOCIATED PROTEIN 20"/>
    <property type="match status" value="1"/>
</dbReference>
<protein>
    <submittedName>
        <fullName evidence="2">Thioredoxin domain-containing protein</fullName>
    </submittedName>
</protein>
<accession>A0ABP6YWC2</accession>
<dbReference type="Proteomes" id="UP001501074">
    <property type="component" value="Unassembled WGS sequence"/>
</dbReference>
<evidence type="ECO:0000313" key="3">
    <source>
        <dbReference type="Proteomes" id="UP001501074"/>
    </source>
</evidence>
<dbReference type="InterPro" id="IPR004879">
    <property type="entry name" value="Ssp411-like_TRX"/>
</dbReference>
<evidence type="ECO:0000259" key="1">
    <source>
        <dbReference type="Pfam" id="PF03190"/>
    </source>
</evidence>
<feature type="domain" description="Spermatogenesis-associated protein 20-like TRX" evidence="1">
    <location>
        <begin position="3"/>
        <end position="163"/>
    </location>
</feature>
<dbReference type="SUPFAM" id="SSF52833">
    <property type="entry name" value="Thioredoxin-like"/>
    <property type="match status" value="1"/>
</dbReference>
<dbReference type="InterPro" id="IPR036249">
    <property type="entry name" value="Thioredoxin-like_sf"/>
</dbReference>
<sequence length="702" mass="74933">MANRLEHATSPYLLQHKDNPVDWRQWGEGAFAEASRRDAPILLSVGYAACHWCHVMAHESFEDPEVADLMNKLFVNVKVDREERPDVDSTYMAATQALTGQGGWPMTVFLTPEGRPFYAGTYYPPVPRGPMPSFRQLLTAVSNTWNQRRGEVLEAGDRIAKALADQAIPSSAGATPPDWDTLTSALQKLVSSEDPVHGGFGGAPKFPPSMVLEFLIRYAAAQPLAPGGRAARDLAGRTLRAMARSGMYDQVAGGFARYSVDAGWVVPHFEKMLYDNAQLARVYLHWWRLTGEAVGSRIALETCDWMLSALLTDEQGLASSLDADTEVVDEETGEAHGEEGRTYVWTPEDLLTHLGPEDGAWAAALLRVGRPGTFEHGASTAQLAQDVWADPFTAARWEGLREKLRAVRTARPQPGRDDKVVVAWNGLAIAALAETGALLNRPDLVEAAGRIANLVLRVHIHGSGVVPRLHRASRHGNPGAAVGVLEDYGDLAEGLLALHHVTGEVRWLATAGNLLEVVMAQFIDDDGVHDTAADSTDEALLALRRPADPTDNAYPSGASAAAGALLSYAALTGSSRAREAAQRCLAATGAVGGHAPQAFGWGLAVSVARLDGPREIAIVGHEDDPVRLDLHLAALASTAPGAVISAGAPDAPGVPLLAGRPLTRSGEAQAFVCQNFACRLSVTTVAELEKQLAPEVPATEGF</sequence>
<dbReference type="CDD" id="cd02955">
    <property type="entry name" value="SSP411"/>
    <property type="match status" value="1"/>
</dbReference>
<evidence type="ECO:0000313" key="2">
    <source>
        <dbReference type="EMBL" id="GAA3590365.1"/>
    </source>
</evidence>
<reference evidence="3" key="1">
    <citation type="journal article" date="2019" name="Int. J. Syst. Evol. Microbiol.">
        <title>The Global Catalogue of Microorganisms (GCM) 10K type strain sequencing project: providing services to taxonomists for standard genome sequencing and annotation.</title>
        <authorList>
            <consortium name="The Broad Institute Genomics Platform"/>
            <consortium name="The Broad Institute Genome Sequencing Center for Infectious Disease"/>
            <person name="Wu L."/>
            <person name="Ma J."/>
        </authorList>
    </citation>
    <scope>NUCLEOTIDE SEQUENCE [LARGE SCALE GENOMIC DNA]</scope>
    <source>
        <strain evidence="3">JCM 16902</strain>
    </source>
</reference>
<dbReference type="Pfam" id="PF03190">
    <property type="entry name" value="Thioredox_DsbH"/>
    <property type="match status" value="1"/>
</dbReference>
<name>A0ABP6YWC2_9ACTN</name>
<organism evidence="2 3">
    <name type="scientific">Kineosporia mesophila</name>
    <dbReference type="NCBI Taxonomy" id="566012"/>
    <lineage>
        <taxon>Bacteria</taxon>
        <taxon>Bacillati</taxon>
        <taxon>Actinomycetota</taxon>
        <taxon>Actinomycetes</taxon>
        <taxon>Kineosporiales</taxon>
        <taxon>Kineosporiaceae</taxon>
        <taxon>Kineosporia</taxon>
    </lineage>
</organism>
<dbReference type="PIRSF" id="PIRSF006402">
    <property type="entry name" value="UCP006402_thioredoxin"/>
    <property type="match status" value="1"/>
</dbReference>
<gene>
    <name evidence="2" type="ORF">GCM10022223_01040</name>
</gene>
<proteinExistence type="predicted"/>
<dbReference type="InterPro" id="IPR024705">
    <property type="entry name" value="Ssp411"/>
</dbReference>
<dbReference type="InterPro" id="IPR008928">
    <property type="entry name" value="6-hairpin_glycosidase_sf"/>
</dbReference>
<keyword evidence="3" id="KW-1185">Reference proteome</keyword>
<dbReference type="PANTHER" id="PTHR42899">
    <property type="entry name" value="SPERMATOGENESIS-ASSOCIATED PROTEIN 20"/>
    <property type="match status" value="1"/>
</dbReference>
<dbReference type="Gene3D" id="3.40.30.10">
    <property type="entry name" value="Glutaredoxin"/>
    <property type="match status" value="1"/>
</dbReference>
<dbReference type="SUPFAM" id="SSF48208">
    <property type="entry name" value="Six-hairpin glycosidases"/>
    <property type="match status" value="1"/>
</dbReference>
<dbReference type="RefSeq" id="WP_331282963.1">
    <property type="nucleotide sequence ID" value="NZ_BAAAZO010000001.1"/>
</dbReference>
<comment type="caution">
    <text evidence="2">The sequence shown here is derived from an EMBL/GenBank/DDBJ whole genome shotgun (WGS) entry which is preliminary data.</text>
</comment>
<dbReference type="EMBL" id="BAAAZO010000001">
    <property type="protein sequence ID" value="GAA3590365.1"/>
    <property type="molecule type" value="Genomic_DNA"/>
</dbReference>